<dbReference type="AlphaFoldDB" id="A0A6H2A4X1"/>
<proteinExistence type="predicted"/>
<dbReference type="EMBL" id="MT144535">
    <property type="protein sequence ID" value="QJA54762.1"/>
    <property type="molecule type" value="Genomic_DNA"/>
</dbReference>
<dbReference type="EMBL" id="MT141904">
    <property type="protein sequence ID" value="QJA71844.1"/>
    <property type="molecule type" value="Genomic_DNA"/>
</dbReference>
<accession>A0A6H2A4X1</accession>
<gene>
    <name evidence="3" type="ORF">MM415A03021_0008</name>
    <name evidence="2" type="ORF">MM415B00319_0015</name>
    <name evidence="1" type="ORF">TM448A05660_0009</name>
</gene>
<evidence type="ECO:0000313" key="3">
    <source>
        <dbReference type="EMBL" id="QJA71844.1"/>
    </source>
</evidence>
<organism evidence="1">
    <name type="scientific">viral metagenome</name>
    <dbReference type="NCBI Taxonomy" id="1070528"/>
    <lineage>
        <taxon>unclassified sequences</taxon>
        <taxon>metagenomes</taxon>
        <taxon>organismal metagenomes</taxon>
    </lineage>
</organism>
<name>A0A6H2A4X1_9ZZZZ</name>
<dbReference type="EMBL" id="MT141563">
    <property type="protein sequence ID" value="QJA66885.1"/>
    <property type="molecule type" value="Genomic_DNA"/>
</dbReference>
<protein>
    <submittedName>
        <fullName evidence="1">Uncharacterized protein</fullName>
    </submittedName>
</protein>
<evidence type="ECO:0000313" key="1">
    <source>
        <dbReference type="EMBL" id="QJA54762.1"/>
    </source>
</evidence>
<reference evidence="1" key="1">
    <citation type="submission" date="2020-03" db="EMBL/GenBank/DDBJ databases">
        <title>The deep terrestrial virosphere.</title>
        <authorList>
            <person name="Holmfeldt K."/>
            <person name="Nilsson E."/>
            <person name="Simone D."/>
            <person name="Lopez-Fernandez M."/>
            <person name="Wu X."/>
            <person name="de Brujin I."/>
            <person name="Lundin D."/>
            <person name="Andersson A."/>
            <person name="Bertilsson S."/>
            <person name="Dopson M."/>
        </authorList>
    </citation>
    <scope>NUCLEOTIDE SEQUENCE</scope>
    <source>
        <strain evidence="3">MM415A03021</strain>
        <strain evidence="2">MM415B00319</strain>
        <strain evidence="1">TM448A05660</strain>
    </source>
</reference>
<sequence>MCKLTEYLDKDQVTVYKVVAKKDDGYYSIAMGIKYKIGEYLPMSTEITQNPIGNHFSSDILSLQNYGFEYEMSGRTSGFKSLGDTYHLLQRIQISNNWSEPCNIRFIVVKIILSKDLMTGTYGKYEVIAGRMITKIVEI</sequence>
<evidence type="ECO:0000313" key="2">
    <source>
        <dbReference type="EMBL" id="QJA66885.1"/>
    </source>
</evidence>